<dbReference type="AlphaFoldDB" id="V5PZR7"/>
<dbReference type="Gene3D" id="1.10.238.10">
    <property type="entry name" value="EF-hand"/>
    <property type="match status" value="1"/>
</dbReference>
<name>V5PZR7_9CARY</name>
<dbReference type="SMART" id="SM00054">
    <property type="entry name" value="EFh"/>
    <property type="match status" value="2"/>
</dbReference>
<dbReference type="SUPFAM" id="SSF47473">
    <property type="entry name" value="EF-hand"/>
    <property type="match status" value="1"/>
</dbReference>
<evidence type="ECO:0000256" key="2">
    <source>
        <dbReference type="SAM" id="MobiDB-lite"/>
    </source>
</evidence>
<feature type="domain" description="EF-hand" evidence="3">
    <location>
        <begin position="85"/>
        <end position="120"/>
    </location>
</feature>
<dbReference type="Pfam" id="PF13405">
    <property type="entry name" value="EF-hand_6"/>
    <property type="match status" value="1"/>
</dbReference>
<dbReference type="Pfam" id="PF13202">
    <property type="entry name" value="EF-hand_5"/>
    <property type="match status" value="1"/>
</dbReference>
<dbReference type="InterPro" id="IPR044590">
    <property type="entry name" value="CML48/49/50"/>
</dbReference>
<reference evidence="4" key="2">
    <citation type="submission" date="2013-08" db="EMBL/GenBank/DDBJ databases">
        <authorList>
            <person name="Chung E."/>
            <person name="Ayarpadikannan S."/>
            <person name="Lee J.-H."/>
        </authorList>
    </citation>
    <scope>NUCLEOTIDE SEQUENCE</scope>
</reference>
<reference evidence="4" key="1">
    <citation type="journal article" date="2012" name="Plant Cell Rep.">
        <title>Exploration for the salt stress tolerance genes from a salt-treated halophyte, Suaeda asparagoides.</title>
        <authorList>
            <person name="Ayarpadikannan S."/>
            <person name="Chung E."/>
            <person name="Cho C.W."/>
            <person name="So H.A."/>
            <person name="Kim S.O."/>
            <person name="Jeon J.M."/>
            <person name="Kwak M.H."/>
            <person name="Lee S.W."/>
            <person name="Lee J.H."/>
        </authorList>
    </citation>
    <scope>NUCLEOTIDE SEQUENCE</scope>
</reference>
<evidence type="ECO:0000259" key="3">
    <source>
        <dbReference type="PROSITE" id="PS50222"/>
    </source>
</evidence>
<dbReference type="PROSITE" id="PS00018">
    <property type="entry name" value="EF_HAND_1"/>
    <property type="match status" value="2"/>
</dbReference>
<feature type="domain" description="EF-hand" evidence="3">
    <location>
        <begin position="151"/>
        <end position="186"/>
    </location>
</feature>
<dbReference type="InterPro" id="IPR011992">
    <property type="entry name" value="EF-hand-dom_pair"/>
</dbReference>
<accession>V5PZR7</accession>
<dbReference type="InterPro" id="IPR018247">
    <property type="entry name" value="EF_Hand_1_Ca_BS"/>
</dbReference>
<feature type="region of interest" description="Disordered" evidence="2">
    <location>
        <begin position="1"/>
        <end position="42"/>
    </location>
</feature>
<sequence length="252" mass="27827">MQQHGGQYAMQGSGGHHVMQGGHHTMQGSGGHHAMQGGIGMGGGYQSSGGAMKYSSSSTSAHSSSMSVFGQDAFCEIMPSSFPPGTDPKVIECYNRIDRDNNGIIDDKELQSVLTNCNHSFSLRTVHLLMFEFTHSNKRMIGPKEFVPLLKCLQTWRSMFQRFDRDRNGSIDSQELGQSLTSLGFRVSPVIVNMLVSKFSKTGRCALRYDSFIECILTVKGLTETFNAKADCGKATFYYEEFLFNVLPFIIA</sequence>
<dbReference type="PANTHER" id="PTHR46824">
    <property type="entry name" value="CALCIUM-BINDING PROTEIN CML48-RELATED"/>
    <property type="match status" value="1"/>
</dbReference>
<keyword evidence="1" id="KW-0106">Calcium</keyword>
<dbReference type="PROSITE" id="PS50222">
    <property type="entry name" value="EF_HAND_2"/>
    <property type="match status" value="2"/>
</dbReference>
<proteinExistence type="evidence at transcript level"/>
<dbReference type="PANTHER" id="PTHR46824:SF1">
    <property type="entry name" value="CALCIUM-BINDING PROTEIN CML49-RELATED"/>
    <property type="match status" value="1"/>
</dbReference>
<protein>
    <submittedName>
        <fullName evidence="4">EF-hand calcium binding protein</fullName>
    </submittedName>
</protein>
<evidence type="ECO:0000256" key="1">
    <source>
        <dbReference type="ARBA" id="ARBA00022837"/>
    </source>
</evidence>
<evidence type="ECO:0000313" key="4">
    <source>
        <dbReference type="EMBL" id="AHB08890.1"/>
    </source>
</evidence>
<dbReference type="EMBL" id="KF594419">
    <property type="protein sequence ID" value="AHB08890.1"/>
    <property type="molecule type" value="mRNA"/>
</dbReference>
<organism evidence="4">
    <name type="scientific">Suaeda glauca</name>
    <dbReference type="NCBI Taxonomy" id="397272"/>
    <lineage>
        <taxon>Eukaryota</taxon>
        <taxon>Viridiplantae</taxon>
        <taxon>Streptophyta</taxon>
        <taxon>Embryophyta</taxon>
        <taxon>Tracheophyta</taxon>
        <taxon>Spermatophyta</taxon>
        <taxon>Magnoliopsida</taxon>
        <taxon>eudicotyledons</taxon>
        <taxon>Gunneridae</taxon>
        <taxon>Pentapetalae</taxon>
        <taxon>Caryophyllales</taxon>
        <taxon>Chenopodiaceae</taxon>
        <taxon>Suaedoideae</taxon>
        <taxon>Suaeda</taxon>
    </lineage>
</organism>
<dbReference type="InterPro" id="IPR002048">
    <property type="entry name" value="EF_hand_dom"/>
</dbReference>
<dbReference type="GO" id="GO:0005509">
    <property type="term" value="F:calcium ion binding"/>
    <property type="evidence" value="ECO:0007669"/>
    <property type="project" value="InterPro"/>
</dbReference>